<dbReference type="GeneID" id="36402090"/>
<name>A0A0P1B544_PLAHL</name>
<keyword evidence="3" id="KW-0325">Glycoprotein</keyword>
<dbReference type="InterPro" id="IPR049625">
    <property type="entry name" value="Glyco_transf_61_cat"/>
</dbReference>
<dbReference type="OMA" id="APLIHPW"/>
<evidence type="ECO:0000256" key="3">
    <source>
        <dbReference type="ARBA" id="ARBA00023180"/>
    </source>
</evidence>
<keyword evidence="2 5" id="KW-0808">Transferase</keyword>
<accession>A0A0P1B544</accession>
<dbReference type="PANTHER" id="PTHR20961">
    <property type="entry name" value="GLYCOSYLTRANSFERASE"/>
    <property type="match status" value="1"/>
</dbReference>
<dbReference type="Proteomes" id="UP000054928">
    <property type="component" value="Unassembled WGS sequence"/>
</dbReference>
<evidence type="ECO:0000256" key="1">
    <source>
        <dbReference type="ARBA" id="ARBA00022676"/>
    </source>
</evidence>
<evidence type="ECO:0000313" key="6">
    <source>
        <dbReference type="Proteomes" id="UP000054928"/>
    </source>
</evidence>
<evidence type="ECO:0000259" key="4">
    <source>
        <dbReference type="Pfam" id="PF04577"/>
    </source>
</evidence>
<dbReference type="InterPro" id="IPR007657">
    <property type="entry name" value="Glycosyltransferase_61"/>
</dbReference>
<dbReference type="RefSeq" id="XP_024585632.1">
    <property type="nucleotide sequence ID" value="XM_024720432.1"/>
</dbReference>
<proteinExistence type="predicted"/>
<keyword evidence="6" id="KW-1185">Reference proteome</keyword>
<dbReference type="AlphaFoldDB" id="A0A0P1B544"/>
<sequence>MILPTIEKAHDLFDIEKKQQNETLASDSKLLHLDDLIHSDSYKQWAPIILSKCMHGMDKQAAPCMKEANMIEAQELIYPAFRLKLPTFVHSSMKTMWITHCRLDNRWRILTDHLWANFAVFRGQNIIFSNAAYRGDPPPDIWSHNACMGTNASYMSFLHDLDGNVTEQTNDISVDTLVIATTPDSWSFQHFMDRVVAVWSQAQLVIPTTAKKDTVIISGETPRDAIVNELYDLIAGQHFHNLKSVYAKRLVFSCRAPLFHPFTTMRITETIFQSLPPSSSSQRNVILFLSRSIGGKTRNGGRQLLNEVEVMKAISAMLNATGRPEQLQYFHHDEFNGLEDIATFMRDRVKMMIGPHGAAFYNSRFAQPRTAVIEIIPDPEKFFSPCFWSQARLLGQDYSVHIGTTQNDALDMTLDDIDSVVQLVQDRLVYLDNSYRVQDALLHTYDWDTEVRPED</sequence>
<dbReference type="OrthoDB" id="529273at2759"/>
<keyword evidence="1" id="KW-0328">Glycosyltransferase</keyword>
<dbReference type="EMBL" id="CCYD01003042">
    <property type="protein sequence ID" value="CEG49263.1"/>
    <property type="molecule type" value="Genomic_DNA"/>
</dbReference>
<feature type="domain" description="Glycosyltransferase 61 catalytic" evidence="4">
    <location>
        <begin position="188"/>
        <end position="373"/>
    </location>
</feature>
<evidence type="ECO:0000313" key="5">
    <source>
        <dbReference type="EMBL" id="CEG49263.1"/>
    </source>
</evidence>
<dbReference type="GO" id="GO:0016757">
    <property type="term" value="F:glycosyltransferase activity"/>
    <property type="evidence" value="ECO:0007669"/>
    <property type="project" value="UniProtKB-KW"/>
</dbReference>
<evidence type="ECO:0000256" key="2">
    <source>
        <dbReference type="ARBA" id="ARBA00022679"/>
    </source>
</evidence>
<reference evidence="6" key="1">
    <citation type="submission" date="2014-09" db="EMBL/GenBank/DDBJ databases">
        <authorList>
            <person name="Sharma Rahul"/>
            <person name="Thines Marco"/>
        </authorList>
    </citation>
    <scope>NUCLEOTIDE SEQUENCE [LARGE SCALE GENOMIC DNA]</scope>
</reference>
<protein>
    <submittedName>
        <fullName evidence="5">Glycosyltransferase AER61, uncharacterized</fullName>
    </submittedName>
</protein>
<dbReference type="Pfam" id="PF04577">
    <property type="entry name" value="Glyco_transf_61"/>
    <property type="match status" value="1"/>
</dbReference>
<organism evidence="5 6">
    <name type="scientific">Plasmopara halstedii</name>
    <name type="common">Downy mildew of sunflower</name>
    <dbReference type="NCBI Taxonomy" id="4781"/>
    <lineage>
        <taxon>Eukaryota</taxon>
        <taxon>Sar</taxon>
        <taxon>Stramenopiles</taxon>
        <taxon>Oomycota</taxon>
        <taxon>Peronosporomycetes</taxon>
        <taxon>Peronosporales</taxon>
        <taxon>Peronosporaceae</taxon>
        <taxon>Plasmopara</taxon>
    </lineage>
</organism>